<feature type="compositionally biased region" description="Basic and acidic residues" evidence="1">
    <location>
        <begin position="328"/>
        <end position="337"/>
    </location>
</feature>
<feature type="compositionally biased region" description="Polar residues" evidence="1">
    <location>
        <begin position="820"/>
        <end position="833"/>
    </location>
</feature>
<feature type="region of interest" description="Disordered" evidence="1">
    <location>
        <begin position="640"/>
        <end position="848"/>
    </location>
</feature>
<feature type="compositionally biased region" description="Polar residues" evidence="1">
    <location>
        <begin position="87"/>
        <end position="105"/>
    </location>
</feature>
<feature type="compositionally biased region" description="Low complexity" evidence="1">
    <location>
        <begin position="67"/>
        <end position="83"/>
    </location>
</feature>
<feature type="region of interest" description="Disordered" evidence="1">
    <location>
        <begin position="153"/>
        <end position="196"/>
    </location>
</feature>
<dbReference type="VEuPathDB" id="TriTrypDB:LdBPK_311320.1"/>
<name>A0A6J8FLQ6_LEIDO</name>
<feature type="compositionally biased region" description="Polar residues" evidence="1">
    <location>
        <begin position="602"/>
        <end position="617"/>
    </location>
</feature>
<feature type="region of interest" description="Disordered" evidence="1">
    <location>
        <begin position="546"/>
        <end position="618"/>
    </location>
</feature>
<feature type="region of interest" description="Disordered" evidence="1">
    <location>
        <begin position="1"/>
        <end position="20"/>
    </location>
</feature>
<feature type="compositionally biased region" description="Low complexity" evidence="1">
    <location>
        <begin position="1"/>
        <end position="12"/>
    </location>
</feature>
<organism evidence="2 3">
    <name type="scientific">Leishmania donovani</name>
    <dbReference type="NCBI Taxonomy" id="5661"/>
    <lineage>
        <taxon>Eukaryota</taxon>
        <taxon>Discoba</taxon>
        <taxon>Euglenozoa</taxon>
        <taxon>Kinetoplastea</taxon>
        <taxon>Metakinetoplastina</taxon>
        <taxon>Trypanosomatida</taxon>
        <taxon>Trypanosomatidae</taxon>
        <taxon>Leishmaniinae</taxon>
        <taxon>Leishmania</taxon>
    </lineage>
</organism>
<feature type="compositionally biased region" description="Polar residues" evidence="1">
    <location>
        <begin position="791"/>
        <end position="801"/>
    </location>
</feature>
<evidence type="ECO:0000313" key="2">
    <source>
        <dbReference type="EMBL" id="CAC5432551.1"/>
    </source>
</evidence>
<proteinExistence type="predicted"/>
<dbReference type="AlphaFoldDB" id="A0A6J8FLQ6"/>
<feature type="compositionally biased region" description="Low complexity" evidence="1">
    <location>
        <begin position="802"/>
        <end position="819"/>
    </location>
</feature>
<feature type="compositionally biased region" description="Basic and acidic residues" evidence="1">
    <location>
        <begin position="688"/>
        <end position="702"/>
    </location>
</feature>
<feature type="region of interest" description="Disordered" evidence="1">
    <location>
        <begin position="478"/>
        <end position="515"/>
    </location>
</feature>
<accession>A0A6J8FLQ6</accession>
<protein>
    <submittedName>
        <fullName evidence="2">Hypothetical_protein_conserved</fullName>
    </submittedName>
</protein>
<feature type="compositionally biased region" description="Basic and acidic residues" evidence="1">
    <location>
        <begin position="944"/>
        <end position="954"/>
    </location>
</feature>
<feature type="region of interest" description="Disordered" evidence="1">
    <location>
        <begin position="29"/>
        <end position="105"/>
    </location>
</feature>
<feature type="compositionally biased region" description="Polar residues" evidence="1">
    <location>
        <begin position="162"/>
        <end position="194"/>
    </location>
</feature>
<feature type="compositionally biased region" description="Low complexity" evidence="1">
    <location>
        <begin position="745"/>
        <end position="756"/>
    </location>
</feature>
<feature type="region of interest" description="Disordered" evidence="1">
    <location>
        <begin position="391"/>
        <end position="456"/>
    </location>
</feature>
<feature type="region of interest" description="Disordered" evidence="1">
    <location>
        <begin position="314"/>
        <end position="373"/>
    </location>
</feature>
<feature type="compositionally biased region" description="Polar residues" evidence="1">
    <location>
        <begin position="314"/>
        <end position="324"/>
    </location>
</feature>
<sequence length="1027" mass="108062">MSATPSRAPSSRTTRRVSFFHVSSDLKTPLSIARSKTMSDTSSHKSTKDAEGERARRCANALRQEGTTTTAAASAALDSPSAAVETHASQPTTASRCTRGASSSRLSCQPLSEEYQRWKIESPSASRVTMELEFSLENTPLAGARPPPVWCESSPCTAPRGSRNSLANSSTPSRRITTLSDARNSVSTPGSNPYTDVEREISNQRRRHAVVRYFFVSHEGAIRLNIRLQQLLKYRDLCEAEMHERLQVLPPEAASVAARSTARCGRATETEREIERVQAALAHLAASSLELAGTLEGMGGLFTPLQSAPRSHQTATAIHSNHTPSAADVEHAGERGAKSGGRSVNEGILAATKKAGEKKPPVQQPLDTSESSITTSVSTAFEAGGSYSLVESPRTSTVDEAAKQRPPSKSHIAVAAGRNSRKSDLPSVERTARSAEPSQTESAGVTGSHGITPRNSTVASDFMRASIVATPKVAVETAAATDTKTRPGQPPFSSPRRKASSTTDNEGKEVAAAKATPPRCMVIDCTSVSTPGRDHRTTESWLRQAAASHHLASAPPQQPPSSLCSTKATVPSAASVKPQYPSGITAPRAKAFAVTPDRRTQARTQGQPASSSLTDSPLTRYRAKQGYRNPESHFCSQLADAPRQGASATHNPLPRAATTGEPSGAQDREKSKGPVTATRASGATRHATLHEDQATLTQERRRLGPVKNEGSPDTSQDRSAAQSQDKTPTSTGRWPGTPCARAAKSSSTPSPSPSESKVPAHKPLFESFRSRAASAGSSPPPHSRASDVPTLGQSTESTAVASSTIPSHPPTSTSHPSTSDARQQSSKPPTASASALGGGSVTPSTNASAAHALTGSAMSVMDWNVPSRAPGVAGSPPPSASSASVPPNKELPSDEMASWSPADSAVAPAGGAVSLSDVESWPAGEQQEAEKNAEVSAGALLRGSTRERSAEPRMDGCHSIWGNIRALESRVGDLESRTTALEKNAEKRAVLEVIGHLKARVGVLEQRTTLLEQQSSASHLRIHWEKP</sequence>
<evidence type="ECO:0000313" key="3">
    <source>
        <dbReference type="Proteomes" id="UP000601710"/>
    </source>
</evidence>
<feature type="region of interest" description="Disordered" evidence="1">
    <location>
        <begin position="864"/>
        <end position="954"/>
    </location>
</feature>
<dbReference type="EMBL" id="LR812651">
    <property type="protein sequence ID" value="CAC5432551.1"/>
    <property type="molecule type" value="Genomic_DNA"/>
</dbReference>
<feature type="compositionally biased region" description="Basic and acidic residues" evidence="1">
    <location>
        <begin position="42"/>
        <end position="56"/>
    </location>
</feature>
<feature type="compositionally biased region" description="Low complexity" evidence="1">
    <location>
        <begin position="866"/>
        <end position="887"/>
    </location>
</feature>
<dbReference type="VEuPathDB" id="TriTrypDB:LDHU3_31.2170"/>
<gene>
    <name evidence="2" type="ORF">LDHU3_31.2170</name>
</gene>
<feature type="compositionally biased region" description="Polar residues" evidence="1">
    <location>
        <begin position="436"/>
        <end position="445"/>
    </location>
</feature>
<feature type="compositionally biased region" description="Low complexity" evidence="1">
    <location>
        <begin position="546"/>
        <end position="555"/>
    </location>
</feature>
<evidence type="ECO:0000256" key="1">
    <source>
        <dbReference type="SAM" id="MobiDB-lite"/>
    </source>
</evidence>
<reference evidence="2" key="1">
    <citation type="submission" date="2020-06" db="EMBL/GenBank/DDBJ databases">
        <authorList>
            <person name="Camacho E."/>
            <person name="Gonzalez-de la Fuente S."/>
            <person name="Rastrojo A."/>
            <person name="Peiro-Pastor R."/>
            <person name="Solana JC."/>
            <person name="Tabera L."/>
            <person name="Gamarro F."/>
            <person name="Carrasco-Ramiro F."/>
            <person name="Requena JM."/>
            <person name="Aguado B."/>
        </authorList>
    </citation>
    <scope>NUCLEOTIDE SEQUENCE</scope>
</reference>
<dbReference type="Proteomes" id="UP000601710">
    <property type="component" value="Chromosome 31"/>
</dbReference>
<dbReference type="VEuPathDB" id="TriTrypDB:LdCL_310020100"/>
<feature type="compositionally biased region" description="Polar residues" evidence="1">
    <location>
        <begin position="711"/>
        <end position="732"/>
    </location>
</feature>